<keyword evidence="1" id="KW-0472">Membrane</keyword>
<accession>A0A0U3G198</accession>
<proteinExistence type="predicted"/>
<evidence type="ECO:0000313" key="3">
    <source>
        <dbReference type="Proteomes" id="UP000060778"/>
    </source>
</evidence>
<dbReference type="Proteomes" id="UP000060778">
    <property type="component" value="Chromosome"/>
</dbReference>
<protein>
    <submittedName>
        <fullName evidence="2">Uncharacterized protein</fullName>
    </submittedName>
</protein>
<name>A0A0U3G198_9CREN</name>
<reference evidence="2 3" key="1">
    <citation type="submission" date="2013-11" db="EMBL/GenBank/DDBJ databases">
        <title>Comparative genomics of Ignicoccus.</title>
        <authorList>
            <person name="Podar M."/>
        </authorList>
    </citation>
    <scope>NUCLEOTIDE SEQUENCE [LARGE SCALE GENOMIC DNA]</scope>
    <source>
        <strain evidence="2 3">DSM 13165</strain>
    </source>
</reference>
<organism evidence="2 3">
    <name type="scientific">Ignicoccus islandicus DSM 13165</name>
    <dbReference type="NCBI Taxonomy" id="940295"/>
    <lineage>
        <taxon>Archaea</taxon>
        <taxon>Thermoproteota</taxon>
        <taxon>Thermoprotei</taxon>
        <taxon>Desulfurococcales</taxon>
        <taxon>Desulfurococcaceae</taxon>
        <taxon>Ignicoccus</taxon>
    </lineage>
</organism>
<gene>
    <name evidence="2" type="ORF">EYM_00090</name>
</gene>
<evidence type="ECO:0000256" key="1">
    <source>
        <dbReference type="SAM" id="Phobius"/>
    </source>
</evidence>
<dbReference type="STRING" id="940295.EYM_00090"/>
<keyword evidence="1" id="KW-0812">Transmembrane</keyword>
<evidence type="ECO:0000313" key="2">
    <source>
        <dbReference type="EMBL" id="ALU12092.1"/>
    </source>
</evidence>
<keyword evidence="1" id="KW-1133">Transmembrane helix</keyword>
<feature type="transmembrane region" description="Helical" evidence="1">
    <location>
        <begin position="7"/>
        <end position="32"/>
    </location>
</feature>
<dbReference type="GeneID" id="30679437"/>
<keyword evidence="3" id="KW-1185">Reference proteome</keyword>
<dbReference type="AlphaFoldDB" id="A0A0U3G198"/>
<dbReference type="EMBL" id="CP006867">
    <property type="protein sequence ID" value="ALU12092.1"/>
    <property type="molecule type" value="Genomic_DNA"/>
</dbReference>
<dbReference type="RefSeq" id="WP_075049110.1">
    <property type="nucleotide sequence ID" value="NZ_CP006867.1"/>
</dbReference>
<sequence>MTMTKGVINIVEILILIVLFLGAAALFGTYLLSSTNKQSQALESRQEQVIISLNPPVKVLGVIQAKVDLDNDNKEDIVPVACVQETEGGSWWLSDIRLKAGTLGNTLISINTGSKTAELLRNVWNVGNSSLALNFTYAITNVTYSPLVPKNMKGENVTNVLLICRNSTTIINVTAATFECNKENIEGTLNDYKDNICNNSDEIIEVYNLVEFLPSGTTAPVVVYPIYSSIGWDYSSYTVSIYFSKSIVPDPKDIPTRKYAGETVKANEVLKVLSTTGNLTSFRDVFKADCEECTFYVG</sequence>
<dbReference type="KEGG" id="iis:EYM_00090"/>